<organism evidence="2 3">
    <name type="scientific">Plasmodium vivax</name>
    <name type="common">malaria parasite P. vivax</name>
    <dbReference type="NCBI Taxonomy" id="5855"/>
    <lineage>
        <taxon>Eukaryota</taxon>
        <taxon>Sar</taxon>
        <taxon>Alveolata</taxon>
        <taxon>Apicomplexa</taxon>
        <taxon>Aconoidasida</taxon>
        <taxon>Haemosporida</taxon>
        <taxon>Plasmodiidae</taxon>
        <taxon>Plasmodium</taxon>
        <taxon>Plasmodium (Plasmodium)</taxon>
    </lineage>
</organism>
<dbReference type="AlphaFoldDB" id="A0A1G4E8Z4"/>
<feature type="transmembrane region" description="Helical" evidence="1">
    <location>
        <begin position="285"/>
        <end position="305"/>
    </location>
</feature>
<keyword evidence="1" id="KW-1133">Transmembrane helix</keyword>
<accession>A0A1G4E8Z4</accession>
<dbReference type="Proteomes" id="UP000305196">
    <property type="component" value="Unassembled WGS sequence"/>
</dbReference>
<dbReference type="VEuPathDB" id="PlasmoDB:PVP01_0006880"/>
<dbReference type="VEuPathDB" id="PlasmoDB:PVPAM_010007500"/>
<protein>
    <submittedName>
        <fullName evidence="2">VIR protein</fullName>
    </submittedName>
</protein>
<evidence type="ECO:0000256" key="1">
    <source>
        <dbReference type="SAM" id="Phobius"/>
    </source>
</evidence>
<dbReference type="Pfam" id="PF05795">
    <property type="entry name" value="Plasmodium_Vir"/>
    <property type="match status" value="1"/>
</dbReference>
<dbReference type="VEuPathDB" id="PlasmoDB:PVW1_040008400"/>
<dbReference type="VEuPathDB" id="PlasmoDB:PVX_108775"/>
<name>A0A1G4E8Z4_PLAVI</name>
<reference evidence="2 3" key="1">
    <citation type="submission" date="2016-07" db="EMBL/GenBank/DDBJ databases">
        <authorList>
            <consortium name="Pathogen Informatics"/>
        </authorList>
    </citation>
    <scope>NUCLEOTIDE SEQUENCE [LARGE SCALE GENOMIC DNA]</scope>
</reference>
<proteinExistence type="predicted"/>
<dbReference type="InterPro" id="IPR008780">
    <property type="entry name" value="Plasmodium_Vir"/>
</dbReference>
<sequence length="359" mass="41733">MSNDKDSSLDKIKEEFNFIADSVFYKIYEEFDISCDLNPYNNSASCPPDSLSDSTISEKVINLLKALYSNLYRVYFTSNDETNDYFGENIDDVKKIGCIYLKYWLYDQIVSKDLDESQVIELFKGYEQHINGKIREIPKDYCNINELDLNYIKTIKNIYALNTFLHTYNKNSNNCNSNSCKYMEYFGEGLDEFIYGINNCTNNLSNKNYCNQLNEFINMCKNDNEYAGIPIYYENTKSKAESEGKYLLSVETYENKQHYMYIKNKEVLNLLKNSHFLNSQNRTTIAATSVVGSAIGLSSIFYYFYKFTPFGSTLRKGKGKNIGNIDEEAHNSLLYTSDTEKTPFENRKYNVAYHTFSDN</sequence>
<evidence type="ECO:0000313" key="3">
    <source>
        <dbReference type="Proteomes" id="UP000305196"/>
    </source>
</evidence>
<evidence type="ECO:0000313" key="2">
    <source>
        <dbReference type="EMBL" id="SCA81836.1"/>
    </source>
</evidence>
<gene>
    <name evidence="2" type="ORF">PVC01_000045100</name>
</gene>
<keyword evidence="1" id="KW-0472">Membrane</keyword>
<keyword evidence="1" id="KW-0812">Transmembrane</keyword>
<dbReference type="VEuPathDB" id="PlasmoDB:PVX_180275"/>
<dbReference type="EMBL" id="FLYI01000110">
    <property type="protein sequence ID" value="SCA81836.1"/>
    <property type="molecule type" value="Genomic_DNA"/>
</dbReference>